<organism evidence="4 5">
    <name type="scientific">Amycolatopsis acidicola</name>
    <dbReference type="NCBI Taxonomy" id="2596893"/>
    <lineage>
        <taxon>Bacteria</taxon>
        <taxon>Bacillati</taxon>
        <taxon>Actinomycetota</taxon>
        <taxon>Actinomycetes</taxon>
        <taxon>Pseudonocardiales</taxon>
        <taxon>Pseudonocardiaceae</taxon>
        <taxon>Amycolatopsis</taxon>
    </lineage>
</organism>
<accession>A0A5N0UXB2</accession>
<dbReference type="CDD" id="cd03216">
    <property type="entry name" value="ABC_Carb_Monos_I"/>
    <property type="match status" value="1"/>
</dbReference>
<evidence type="ECO:0000313" key="5">
    <source>
        <dbReference type="Proteomes" id="UP000319769"/>
    </source>
</evidence>
<dbReference type="RefSeq" id="WP_144749898.1">
    <property type="nucleotide sequence ID" value="NZ_VMNW02000070.1"/>
</dbReference>
<dbReference type="PROSITE" id="PS50893">
    <property type="entry name" value="ABC_TRANSPORTER_2"/>
    <property type="match status" value="1"/>
</dbReference>
<evidence type="ECO:0000256" key="1">
    <source>
        <dbReference type="ARBA" id="ARBA00022741"/>
    </source>
</evidence>
<proteinExistence type="predicted"/>
<dbReference type="SUPFAM" id="SSF52540">
    <property type="entry name" value="P-loop containing nucleoside triphosphate hydrolases"/>
    <property type="match status" value="1"/>
</dbReference>
<evidence type="ECO:0000313" key="4">
    <source>
        <dbReference type="EMBL" id="KAA9153959.1"/>
    </source>
</evidence>
<dbReference type="Proteomes" id="UP000319769">
    <property type="component" value="Unassembled WGS sequence"/>
</dbReference>
<dbReference type="PANTHER" id="PTHR43790">
    <property type="entry name" value="CARBOHYDRATE TRANSPORT ATP-BINDING PROTEIN MG119-RELATED"/>
    <property type="match status" value="1"/>
</dbReference>
<evidence type="ECO:0000256" key="2">
    <source>
        <dbReference type="ARBA" id="ARBA00022840"/>
    </source>
</evidence>
<dbReference type="Pfam" id="PF00005">
    <property type="entry name" value="ABC_tran"/>
    <property type="match status" value="1"/>
</dbReference>
<keyword evidence="2 4" id="KW-0067">ATP-binding</keyword>
<dbReference type="InterPro" id="IPR003593">
    <property type="entry name" value="AAA+_ATPase"/>
</dbReference>
<evidence type="ECO:0000259" key="3">
    <source>
        <dbReference type="PROSITE" id="PS50893"/>
    </source>
</evidence>
<keyword evidence="5" id="KW-1185">Reference proteome</keyword>
<dbReference type="SMART" id="SM00382">
    <property type="entry name" value="AAA"/>
    <property type="match status" value="1"/>
</dbReference>
<sequence>MTAPLLKASGIAKHYGAVRALSDVDFEIRPGELVGLVGDNGAGKSTFVKALAGAVQPTSGTFELDGKPIRLASPQDAREAGIETVYQDLGLCDNLTVAENIYLGREPTRGWGPWRRVDRRRMGAEVREVLGTLSINMPDPGAQVTALSGGQRQAVALSRCKLWQRRLVLLDEPTAALGVQESARVVETIRELSAAGAAIVLISHDIPMVLALTDRIVVLRKGSKAADVPTADVGEHDVVALITGAKREAA</sequence>
<dbReference type="InterPro" id="IPR027417">
    <property type="entry name" value="P-loop_NTPase"/>
</dbReference>
<dbReference type="InterPro" id="IPR003439">
    <property type="entry name" value="ABC_transporter-like_ATP-bd"/>
</dbReference>
<dbReference type="AlphaFoldDB" id="A0A5N0UXB2"/>
<feature type="domain" description="ABC transporter" evidence="3">
    <location>
        <begin position="6"/>
        <end position="246"/>
    </location>
</feature>
<dbReference type="InterPro" id="IPR050107">
    <property type="entry name" value="ABC_carbohydrate_import_ATPase"/>
</dbReference>
<reference evidence="4" key="1">
    <citation type="submission" date="2019-09" db="EMBL/GenBank/DDBJ databases">
        <authorList>
            <person name="Teo W.F.A."/>
            <person name="Duangmal K."/>
        </authorList>
    </citation>
    <scope>NUCLEOTIDE SEQUENCE [LARGE SCALE GENOMIC DNA]</scope>
    <source>
        <strain evidence="4">K81G1</strain>
    </source>
</reference>
<dbReference type="GO" id="GO:0016887">
    <property type="term" value="F:ATP hydrolysis activity"/>
    <property type="evidence" value="ECO:0007669"/>
    <property type="project" value="InterPro"/>
</dbReference>
<dbReference type="Gene3D" id="3.40.50.300">
    <property type="entry name" value="P-loop containing nucleotide triphosphate hydrolases"/>
    <property type="match status" value="1"/>
</dbReference>
<protein>
    <submittedName>
        <fullName evidence="4">Sugar ABC transporter ATP-binding protein</fullName>
    </submittedName>
</protein>
<comment type="caution">
    <text evidence="4">The sequence shown here is derived from an EMBL/GenBank/DDBJ whole genome shotgun (WGS) entry which is preliminary data.</text>
</comment>
<dbReference type="GO" id="GO:0005524">
    <property type="term" value="F:ATP binding"/>
    <property type="evidence" value="ECO:0007669"/>
    <property type="project" value="UniProtKB-KW"/>
</dbReference>
<dbReference type="OrthoDB" id="7875923at2"/>
<gene>
    <name evidence="4" type="ORF">FPZ12_033080</name>
</gene>
<dbReference type="EMBL" id="VMNW02000070">
    <property type="protein sequence ID" value="KAA9153959.1"/>
    <property type="molecule type" value="Genomic_DNA"/>
</dbReference>
<name>A0A5N0UXB2_9PSEU</name>
<keyword evidence="1" id="KW-0547">Nucleotide-binding</keyword>
<dbReference type="PANTHER" id="PTHR43790:SF8">
    <property type="entry name" value="SUGAR ABC TRANSPORTER ATP-BINDING PROTEIN"/>
    <property type="match status" value="1"/>
</dbReference>